<reference evidence="4" key="1">
    <citation type="submission" date="2015-06" db="EMBL/GenBank/DDBJ databases">
        <authorList>
            <person name="Lim Y.L."/>
            <person name="Ee R."/>
            <person name="Yong D."/>
            <person name="How K.Y."/>
            <person name="Yin W.F."/>
            <person name="Chan K.G."/>
        </authorList>
    </citation>
    <scope>NUCLEOTIDE SEQUENCE [LARGE SCALE GENOMIC DNA]</scope>
    <source>
        <strain evidence="4">DSM 25325</strain>
    </source>
</reference>
<keyword evidence="4" id="KW-1185">Reference proteome</keyword>
<accession>A0A0G3ES70</accession>
<dbReference type="Proteomes" id="UP000036700">
    <property type="component" value="Chromosome"/>
</dbReference>
<feature type="region of interest" description="Disordered" evidence="1">
    <location>
        <begin position="280"/>
        <end position="308"/>
    </location>
</feature>
<organism evidence="3 4">
    <name type="scientific">Pandoraea thiooxydans</name>
    <dbReference type="NCBI Taxonomy" id="445709"/>
    <lineage>
        <taxon>Bacteria</taxon>
        <taxon>Pseudomonadati</taxon>
        <taxon>Pseudomonadota</taxon>
        <taxon>Betaproteobacteria</taxon>
        <taxon>Burkholderiales</taxon>
        <taxon>Burkholderiaceae</taxon>
        <taxon>Pandoraea</taxon>
    </lineage>
</organism>
<dbReference type="EMBL" id="CP011568">
    <property type="protein sequence ID" value="AKJ68192.1"/>
    <property type="molecule type" value="Genomic_DNA"/>
</dbReference>
<feature type="transmembrane region" description="Helical" evidence="2">
    <location>
        <begin position="256"/>
        <end position="278"/>
    </location>
</feature>
<dbReference type="STRING" id="445709.ABW99_08200"/>
<protein>
    <submittedName>
        <fullName evidence="3">Uncharacterized protein</fullName>
    </submittedName>
</protein>
<dbReference type="InterPro" id="IPR012334">
    <property type="entry name" value="Pectin_lyas_fold"/>
</dbReference>
<evidence type="ECO:0000313" key="4">
    <source>
        <dbReference type="Proteomes" id="UP000036700"/>
    </source>
</evidence>
<keyword evidence="2" id="KW-0812">Transmembrane</keyword>
<name>A0A0G3ES70_9BURK</name>
<dbReference type="PATRIC" id="fig|445709.3.peg.1753"/>
<sequence>MVVTVAETATIWGKAASGKRAALVLAAVAGALPLRVAAQIVGAGSHASAVTQTPNGLAPVDINRPDSCGVSIKTYRQFDVPQDGDGAAPGMAIDVSQLGGMYGNRIFLAATEFGVEVANAVMIAAHLVDRFNGQLHPEEKKWIDKNVIVYAKAYGLTLEQARAELTTRANLQVQSGSSGRRNQRAAIFLREAHGMLPADGDSGPGYMFYATPEQKANTGMYAKYYPDSVGLNAPDASSIESAANRDKAYQTKYSKLTLAAAVGAAMLTVAGPIAALRWKTPSQFARQRRSRAESAQPEEPEISTSERP</sequence>
<keyword evidence="2" id="KW-0472">Membrane</keyword>
<dbReference type="AlphaFoldDB" id="A0A0G3ES70"/>
<gene>
    <name evidence="3" type="ORF">ABW99_08200</name>
</gene>
<evidence type="ECO:0000313" key="3">
    <source>
        <dbReference type="EMBL" id="AKJ68192.1"/>
    </source>
</evidence>
<dbReference type="KEGG" id="ptx:ABW99_08200"/>
<keyword evidence="2" id="KW-1133">Transmembrane helix</keyword>
<dbReference type="Gene3D" id="2.160.20.10">
    <property type="entry name" value="Single-stranded right-handed beta-helix, Pectin lyase-like"/>
    <property type="match status" value="2"/>
</dbReference>
<proteinExistence type="predicted"/>
<evidence type="ECO:0000256" key="2">
    <source>
        <dbReference type="SAM" id="Phobius"/>
    </source>
</evidence>
<evidence type="ECO:0000256" key="1">
    <source>
        <dbReference type="SAM" id="MobiDB-lite"/>
    </source>
</evidence>